<proteinExistence type="predicted"/>
<gene>
    <name evidence="2" type="ORF">KTA_16420</name>
</gene>
<dbReference type="InterPro" id="IPR018911">
    <property type="entry name" value="Gmad2_Ig-like_dom"/>
</dbReference>
<accession>A0A455SYE0</accession>
<evidence type="ECO:0000313" key="2">
    <source>
        <dbReference type="EMBL" id="BBH93443.1"/>
    </source>
</evidence>
<organism evidence="2">
    <name type="scientific">Thermogemmatispora argillosa</name>
    <dbReference type="NCBI Taxonomy" id="2045280"/>
    <lineage>
        <taxon>Bacteria</taxon>
        <taxon>Bacillati</taxon>
        <taxon>Chloroflexota</taxon>
        <taxon>Ktedonobacteria</taxon>
        <taxon>Thermogemmatisporales</taxon>
        <taxon>Thermogemmatisporaceae</taxon>
        <taxon>Thermogemmatispora</taxon>
    </lineage>
</organism>
<reference evidence="2" key="1">
    <citation type="submission" date="2018-12" db="EMBL/GenBank/DDBJ databases">
        <title>Novel natural products biosynthetic potential of the class Ktedonobacteria.</title>
        <authorList>
            <person name="Zheng Y."/>
            <person name="Saitou A."/>
            <person name="Wang C.M."/>
            <person name="Toyoda A."/>
            <person name="Minakuchi Y."/>
            <person name="Sekiguchi Y."/>
            <person name="Ueda K."/>
            <person name="Takano H."/>
            <person name="Sakai Y."/>
            <person name="Yokota A."/>
            <person name="Yabe S."/>
        </authorList>
    </citation>
    <scope>NUCLEOTIDE SEQUENCE</scope>
    <source>
        <strain evidence="2">A3-2</strain>
    </source>
</reference>
<name>A0A455SYE0_9CHLR</name>
<feature type="domain" description="Bacterial spore germination immunoglobulin-like" evidence="1">
    <location>
        <begin position="318"/>
        <end position="404"/>
    </location>
</feature>
<dbReference type="AlphaFoldDB" id="A0A455SYE0"/>
<protein>
    <recommendedName>
        <fullName evidence="1">Bacterial spore germination immunoglobulin-like domain-containing protein</fullName>
    </recommendedName>
</protein>
<dbReference type="EMBL" id="AP019377">
    <property type="protein sequence ID" value="BBH93443.1"/>
    <property type="molecule type" value="Genomic_DNA"/>
</dbReference>
<evidence type="ECO:0000259" key="1">
    <source>
        <dbReference type="Pfam" id="PF10648"/>
    </source>
</evidence>
<dbReference type="Pfam" id="PF10648">
    <property type="entry name" value="Gmad2"/>
    <property type="match status" value="1"/>
</dbReference>
<sequence>MLNCFHRPTRPKHPKHPLRPHAYRGLTLSGGIVLLLLSLCLAACSSPFGGGSQGTSGTGATATVGAGGATATASPVVLLGPRPCPSAIQTAAYWSSIVHAVAGVTSVTRVQCANLMGTPELQALVTVAHQGGHALDVHVYNHITGPNPQQIFQLLNLYDGDAIISGYNTVLTAEVDQNSALNHGRNPANYQRDLFREFKWSDAQQTLVQIAFPAFFPDLTRYQAEADQAAVNQGHDPWKLDAVKVAQALAASTAFFNWGPNAPAHLISGGGQHDVNALVEVKSPHPGGSTIRVSMSRLESNTNGGIWEVTNVSSPTLSISAPAALDRLHSPTTVTGKGNAFEGVIGSLRVLDHLYNQVGQAQVHGASGNGPTTFSTNLTYSSDFNAGAQEGILMLSAPSQADGSIATGTLLKVLLT</sequence>